<dbReference type="EMBL" id="QVNQ01000002">
    <property type="protein sequence ID" value="RFS86405.1"/>
    <property type="molecule type" value="Genomic_DNA"/>
</dbReference>
<organism evidence="1 2">
    <name type="scientific">Actinomadura spongiicola</name>
    <dbReference type="NCBI Taxonomy" id="2303421"/>
    <lineage>
        <taxon>Bacteria</taxon>
        <taxon>Bacillati</taxon>
        <taxon>Actinomycetota</taxon>
        <taxon>Actinomycetes</taxon>
        <taxon>Streptosporangiales</taxon>
        <taxon>Thermomonosporaceae</taxon>
        <taxon>Actinomadura</taxon>
    </lineage>
</organism>
<evidence type="ECO:0000313" key="1">
    <source>
        <dbReference type="EMBL" id="RFS86405.1"/>
    </source>
</evidence>
<sequence length="96" mass="9514">MAGLTIGVGLLALPAASAGSGDPAIANVTLVQLHSVSEEGPGDLNLSQVISSPHASPKVGNKPVKTGDIKQIVKGKKIGPVALEVEGPEQDQGEGA</sequence>
<protein>
    <submittedName>
        <fullName evidence="1">Uncharacterized protein</fullName>
    </submittedName>
</protein>
<keyword evidence="2" id="KW-1185">Reference proteome</keyword>
<evidence type="ECO:0000313" key="2">
    <source>
        <dbReference type="Proteomes" id="UP000262882"/>
    </source>
</evidence>
<gene>
    <name evidence="1" type="ORF">D0T12_07385</name>
</gene>
<comment type="caution">
    <text evidence="1">The sequence shown here is derived from an EMBL/GenBank/DDBJ whole genome shotgun (WGS) entry which is preliminary data.</text>
</comment>
<dbReference type="AlphaFoldDB" id="A0A372GM25"/>
<accession>A0A372GM25</accession>
<reference evidence="1 2" key="1">
    <citation type="submission" date="2018-08" db="EMBL/GenBank/DDBJ databases">
        <title>Actinomadura spongicola sp. nov., isolated from marine sponge Leucetta chagosensis.</title>
        <authorList>
            <person name="Li L."/>
            <person name="Lin H.W."/>
        </authorList>
    </citation>
    <scope>NUCLEOTIDE SEQUENCE [LARGE SCALE GENOMIC DNA]</scope>
    <source>
        <strain evidence="1 2">LHW52907</strain>
    </source>
</reference>
<dbReference type="Proteomes" id="UP000262882">
    <property type="component" value="Unassembled WGS sequence"/>
</dbReference>
<name>A0A372GM25_9ACTN</name>
<proteinExistence type="predicted"/>